<evidence type="ECO:0000256" key="3">
    <source>
        <dbReference type="ARBA" id="ARBA00022801"/>
    </source>
</evidence>
<dbReference type="PANTHER" id="PTHR11005">
    <property type="entry name" value="LYSOSOMAL ACID LIPASE-RELATED"/>
    <property type="match status" value="1"/>
</dbReference>
<dbReference type="OrthoDB" id="9974421at2759"/>
<reference evidence="10" key="1">
    <citation type="submission" date="2015-01" db="EMBL/GenBank/DDBJ databases">
        <title>Transcriptome Assembly of Fopius arisanus.</title>
        <authorList>
            <person name="Geib S."/>
        </authorList>
    </citation>
    <scope>NUCLEOTIDE SEQUENCE</scope>
</reference>
<accession>A0A0C9PTG5</accession>
<evidence type="ECO:0000256" key="2">
    <source>
        <dbReference type="ARBA" id="ARBA00022729"/>
    </source>
</evidence>
<comment type="similarity">
    <text evidence="1 7">Belongs to the AB hydrolase superfamily. Lipase family.</text>
</comment>
<feature type="active site" description="Charge relay system" evidence="8">
    <location>
        <position position="359"/>
    </location>
</feature>
<feature type="active site" description="Nucleophile" evidence="8">
    <location>
        <position position="186"/>
    </location>
</feature>
<dbReference type="Pfam" id="PF00561">
    <property type="entry name" value="Abhydrolase_1"/>
    <property type="match status" value="1"/>
</dbReference>
<dbReference type="InterPro" id="IPR000073">
    <property type="entry name" value="AB_hydrolase_1"/>
</dbReference>
<evidence type="ECO:0000313" key="10">
    <source>
        <dbReference type="EMBL" id="JAG74425.1"/>
    </source>
</evidence>
<dbReference type="GO" id="GO:0016042">
    <property type="term" value="P:lipid catabolic process"/>
    <property type="evidence" value="ECO:0007669"/>
    <property type="project" value="UniProtKB-KW"/>
</dbReference>
<dbReference type="GeneID" id="105272138"/>
<sequence length="419" mass="47365">MIVSGIPTIFCMLFLVAYSYSSILTDIFRIQQVRTPVDATGLKYYALDFIGLVQQYGYKAETHEVTTQDGYILSVGRVLPNGSGLNKSAGSQVVFLQHGMAGSADCFVLFAPNISLAYQLSDAGYDVWLGNLRGNTYSRRHTTVSPEDPLFWDFSLDEYATLDLAAMTDYVLNYTEQPSVSYVGHSIGSTIVSLLLAERPEYNEKINLMILLAPLCPWKTMTPARLFLIQLARLGKKVTPNGAAEMSSQTTFMPLFYENVCLANDYTAMLCYAPLKFFFGADGRQTSIENLKLFSRYYPAGTSIKVAYYLLQQLDSGVPRHFDYEDEGINIQRYGQIQPPVYNLSNIISPMVLFSGINDPLALKEDVDQYSKNFQRVKKLIHEPINYTDFGHFDFLSAKDIKELVYNRLLEILNDFHRE</sequence>
<evidence type="ECO:0000256" key="4">
    <source>
        <dbReference type="ARBA" id="ARBA00022963"/>
    </source>
</evidence>
<accession>A0A9R1TKH3</accession>
<evidence type="ECO:0000259" key="9">
    <source>
        <dbReference type="Pfam" id="PF00561"/>
    </source>
</evidence>
<feature type="active site" description="Charge relay system" evidence="8">
    <location>
        <position position="392"/>
    </location>
</feature>
<keyword evidence="2" id="KW-0732">Signal</keyword>
<dbReference type="Gene3D" id="3.40.50.1820">
    <property type="entry name" value="alpha/beta hydrolase"/>
    <property type="match status" value="1"/>
</dbReference>
<dbReference type="Proteomes" id="UP000694866">
    <property type="component" value="Unplaced"/>
</dbReference>
<dbReference type="SUPFAM" id="SSF53474">
    <property type="entry name" value="alpha/beta-Hydrolases"/>
    <property type="match status" value="1"/>
</dbReference>
<dbReference type="FunFam" id="3.40.50.1820:FF:000057">
    <property type="entry name" value="Lipase"/>
    <property type="match status" value="1"/>
</dbReference>
<reference evidence="12" key="2">
    <citation type="submission" date="2025-04" db="UniProtKB">
        <authorList>
            <consortium name="RefSeq"/>
        </authorList>
    </citation>
    <scope>IDENTIFICATION</scope>
    <source>
        <strain evidence="12">USDA-PBARC FA_bdor</strain>
        <tissue evidence="12">Whole organism</tissue>
    </source>
</reference>
<evidence type="ECO:0000256" key="5">
    <source>
        <dbReference type="ARBA" id="ARBA00023098"/>
    </source>
</evidence>
<dbReference type="InterPro" id="IPR025483">
    <property type="entry name" value="Lipase_euk"/>
</dbReference>
<evidence type="ECO:0000256" key="6">
    <source>
        <dbReference type="ARBA" id="ARBA00023180"/>
    </source>
</evidence>
<protein>
    <recommendedName>
        <fullName evidence="7">Lipase</fullName>
    </recommendedName>
</protein>
<keyword evidence="5" id="KW-0443">Lipid metabolism</keyword>
<evidence type="ECO:0000313" key="12">
    <source>
        <dbReference type="RefSeq" id="XP_011312364.1"/>
    </source>
</evidence>
<keyword evidence="3 7" id="KW-0378">Hydrolase</keyword>
<evidence type="ECO:0000256" key="1">
    <source>
        <dbReference type="ARBA" id="ARBA00010701"/>
    </source>
</evidence>
<dbReference type="KEGG" id="fas:105272138"/>
<dbReference type="AlphaFoldDB" id="A0A0C9PTG5"/>
<dbReference type="RefSeq" id="XP_011312364.1">
    <property type="nucleotide sequence ID" value="XM_011314062.1"/>
</dbReference>
<name>A0A0C9PTG5_9HYME</name>
<proteinExistence type="inferred from homology"/>
<dbReference type="PIRSF" id="PIRSF000862">
    <property type="entry name" value="Steryl_ester_lip"/>
    <property type="match status" value="1"/>
</dbReference>
<gene>
    <name evidence="10" type="primary">Lip1_0</name>
    <name evidence="12" type="synonym">LOC105272138</name>
    <name evidence="10" type="ORF">g.9393</name>
</gene>
<evidence type="ECO:0000256" key="7">
    <source>
        <dbReference type="PIRNR" id="PIRNR000862"/>
    </source>
</evidence>
<evidence type="ECO:0000256" key="8">
    <source>
        <dbReference type="PIRSR" id="PIRSR000862-1"/>
    </source>
</evidence>
<feature type="domain" description="AB hydrolase-1" evidence="9">
    <location>
        <begin position="93"/>
        <end position="396"/>
    </location>
</feature>
<keyword evidence="4 7" id="KW-0442">Lipid degradation</keyword>
<dbReference type="GO" id="GO:0016788">
    <property type="term" value="F:hydrolase activity, acting on ester bonds"/>
    <property type="evidence" value="ECO:0007669"/>
    <property type="project" value="InterPro"/>
</dbReference>
<keyword evidence="11" id="KW-1185">Reference proteome</keyword>
<organism evidence="10">
    <name type="scientific">Fopius arisanus</name>
    <dbReference type="NCBI Taxonomy" id="64838"/>
    <lineage>
        <taxon>Eukaryota</taxon>
        <taxon>Metazoa</taxon>
        <taxon>Ecdysozoa</taxon>
        <taxon>Arthropoda</taxon>
        <taxon>Hexapoda</taxon>
        <taxon>Insecta</taxon>
        <taxon>Pterygota</taxon>
        <taxon>Neoptera</taxon>
        <taxon>Endopterygota</taxon>
        <taxon>Hymenoptera</taxon>
        <taxon>Apocrita</taxon>
        <taxon>Ichneumonoidea</taxon>
        <taxon>Braconidae</taxon>
        <taxon>Opiinae</taxon>
        <taxon>Fopius</taxon>
    </lineage>
</organism>
<dbReference type="EMBL" id="GBYB01004658">
    <property type="protein sequence ID" value="JAG74425.1"/>
    <property type="molecule type" value="Transcribed_RNA"/>
</dbReference>
<keyword evidence="6" id="KW-0325">Glycoprotein</keyword>
<dbReference type="InterPro" id="IPR029058">
    <property type="entry name" value="AB_hydrolase_fold"/>
</dbReference>
<evidence type="ECO:0000313" key="11">
    <source>
        <dbReference type="Proteomes" id="UP000694866"/>
    </source>
</evidence>